<evidence type="ECO:0000313" key="2">
    <source>
        <dbReference type="Proteomes" id="UP000292082"/>
    </source>
</evidence>
<organism evidence="1 2">
    <name type="scientific">Dichomitus squalens</name>
    <dbReference type="NCBI Taxonomy" id="114155"/>
    <lineage>
        <taxon>Eukaryota</taxon>
        <taxon>Fungi</taxon>
        <taxon>Dikarya</taxon>
        <taxon>Basidiomycota</taxon>
        <taxon>Agaricomycotina</taxon>
        <taxon>Agaricomycetes</taxon>
        <taxon>Polyporales</taxon>
        <taxon>Polyporaceae</taxon>
        <taxon>Dichomitus</taxon>
    </lineage>
</organism>
<proteinExistence type="predicted"/>
<name>A0A4Q9PT79_9APHY</name>
<keyword evidence="2" id="KW-1185">Reference proteome</keyword>
<dbReference type="EMBL" id="ML145134">
    <property type="protein sequence ID" value="TBU57669.1"/>
    <property type="molecule type" value="Genomic_DNA"/>
</dbReference>
<dbReference type="Proteomes" id="UP000292082">
    <property type="component" value="Unassembled WGS sequence"/>
</dbReference>
<sequence>MRDDSYSTGTDHLRRRRRRLIATRASVLRPRLERRHSLLLFVLSPDQSLLAWPQQGLEPRTSTMLHDKDRCNL</sequence>
<dbReference type="AlphaFoldDB" id="A0A4Q9PT79"/>
<gene>
    <name evidence="1" type="ORF">BD310DRAFT_928786</name>
</gene>
<accession>A0A4Q9PT79</accession>
<protein>
    <submittedName>
        <fullName evidence="1">Uncharacterized protein</fullName>
    </submittedName>
</protein>
<reference evidence="1 2" key="1">
    <citation type="submission" date="2019-01" db="EMBL/GenBank/DDBJ databases">
        <title>Draft genome sequences of three monokaryotic isolates of the white-rot basidiomycete fungus Dichomitus squalens.</title>
        <authorList>
            <consortium name="DOE Joint Genome Institute"/>
            <person name="Lopez S.C."/>
            <person name="Andreopoulos B."/>
            <person name="Pangilinan J."/>
            <person name="Lipzen A."/>
            <person name="Riley R."/>
            <person name="Ahrendt S."/>
            <person name="Ng V."/>
            <person name="Barry K."/>
            <person name="Daum C."/>
            <person name="Grigoriev I.V."/>
            <person name="Hilden K.S."/>
            <person name="Makela M.R."/>
            <person name="de Vries R.P."/>
        </authorList>
    </citation>
    <scope>NUCLEOTIDE SEQUENCE [LARGE SCALE GENOMIC DNA]</scope>
    <source>
        <strain evidence="1 2">CBS 464.89</strain>
    </source>
</reference>
<evidence type="ECO:0000313" key="1">
    <source>
        <dbReference type="EMBL" id="TBU57669.1"/>
    </source>
</evidence>